<evidence type="ECO:0000259" key="12">
    <source>
        <dbReference type="Pfam" id="PF25944"/>
    </source>
</evidence>
<dbReference type="RefSeq" id="WP_036559432.1">
    <property type="nucleotide sequence ID" value="NZ_JRNI01000025.1"/>
</dbReference>
<protein>
    <submittedName>
        <fullName evidence="14">RND transporter</fullName>
    </submittedName>
</protein>
<evidence type="ECO:0000256" key="6">
    <source>
        <dbReference type="ARBA" id="ARBA00023136"/>
    </source>
</evidence>
<dbReference type="Pfam" id="PF25967">
    <property type="entry name" value="RND-MFP_C"/>
    <property type="match status" value="1"/>
</dbReference>
<dbReference type="PANTHER" id="PTHR30469:SF12">
    <property type="entry name" value="MULTIDRUG RESISTANCE PROTEIN MDTA"/>
    <property type="match status" value="1"/>
</dbReference>
<evidence type="ECO:0000256" key="8">
    <source>
        <dbReference type="SAM" id="MobiDB-lite"/>
    </source>
</evidence>
<evidence type="ECO:0000256" key="4">
    <source>
        <dbReference type="ARBA" id="ARBA00022475"/>
    </source>
</evidence>
<dbReference type="InterPro" id="IPR058627">
    <property type="entry name" value="MdtA-like_C"/>
</dbReference>
<keyword evidence="4" id="KW-1003">Cell membrane</keyword>
<comment type="subcellular location">
    <subcellularLocation>
        <location evidence="1">Cell membrane</location>
    </subcellularLocation>
</comment>
<keyword evidence="15" id="KW-1185">Reference proteome</keyword>
<dbReference type="AlphaFoldDB" id="A0A096AI76"/>
<keyword evidence="9" id="KW-1133">Transmembrane helix</keyword>
<evidence type="ECO:0000256" key="3">
    <source>
        <dbReference type="ARBA" id="ARBA00022448"/>
    </source>
</evidence>
<dbReference type="OrthoDB" id="9783047at2"/>
<dbReference type="eggNOG" id="COG0845">
    <property type="taxonomic scope" value="Bacteria"/>
</dbReference>
<evidence type="ECO:0000259" key="11">
    <source>
        <dbReference type="Pfam" id="PF25917"/>
    </source>
</evidence>
<keyword evidence="6 9" id="KW-0472">Membrane</keyword>
<evidence type="ECO:0000256" key="1">
    <source>
        <dbReference type="ARBA" id="ARBA00004236"/>
    </source>
</evidence>
<dbReference type="Pfam" id="PF25917">
    <property type="entry name" value="BSH_RND"/>
    <property type="match status" value="1"/>
</dbReference>
<feature type="coiled-coil region" evidence="7">
    <location>
        <begin position="158"/>
        <end position="230"/>
    </location>
</feature>
<dbReference type="EMBL" id="JRNI01000025">
    <property type="protein sequence ID" value="KGF30402.1"/>
    <property type="molecule type" value="Genomic_DNA"/>
</dbReference>
<keyword evidence="9" id="KW-0812">Transmembrane</keyword>
<evidence type="ECO:0000313" key="14">
    <source>
        <dbReference type="EMBL" id="KGF30402.1"/>
    </source>
</evidence>
<feature type="domain" description="Multidrug resistance protein MdtA-like C-terminal permuted SH3" evidence="13">
    <location>
        <begin position="357"/>
        <end position="412"/>
    </location>
</feature>
<keyword evidence="7" id="KW-0175">Coiled coil</keyword>
<evidence type="ECO:0000256" key="2">
    <source>
        <dbReference type="ARBA" id="ARBA00009477"/>
    </source>
</evidence>
<proteinExistence type="inferred from homology"/>
<evidence type="ECO:0000256" key="7">
    <source>
        <dbReference type="SAM" id="Coils"/>
    </source>
</evidence>
<feature type="transmembrane region" description="Helical" evidence="9">
    <location>
        <begin position="37"/>
        <end position="58"/>
    </location>
</feature>
<dbReference type="GO" id="GO:1990281">
    <property type="term" value="C:efflux pump complex"/>
    <property type="evidence" value="ECO:0007669"/>
    <property type="project" value="TreeGrafter"/>
</dbReference>
<keyword evidence="3" id="KW-0813">Transport</keyword>
<dbReference type="InterPro" id="IPR058625">
    <property type="entry name" value="MdtA-like_BSH"/>
</dbReference>
<evidence type="ECO:0000259" key="10">
    <source>
        <dbReference type="Pfam" id="PF25876"/>
    </source>
</evidence>
<sequence>MTKPPETVQHNQPPKQVQVQAESDAPFNKRESGKVRIIKQLVLLLLLGVIVFVVYALFFHEQADNNTASTPSPPAMGPGGSVRGAPGAGTVKVRAVAAEVRTMNNVIRGIGTALPSETVVVRSQVSGPLTQVFFEEGALVKAGDALFAIDPRPFEAKLQQTRAQYQQNEAQLANAEADLRRYQTLFKQNSIARQQVDTQAAQVKQLRASRASLQAQIDQAEIELEYTTVKAPISGRLGLRQVDIGNLVQANATEGLVTITQTQPMDVEFAISERYVPQVAAKFYQGQPLEVQLYDRNFSQFIEQGALLSMDNQIDAATGTVKVKARFDNADYALFPNQFVNVWLYAQRYDNSLSVLTDAIQHGRQGAFVFLINEDMTVQRQEIQSGIVEGVYTQVLEGLVEGDRVVIEGVDRLRAGSKVEIID</sequence>
<evidence type="ECO:0000256" key="9">
    <source>
        <dbReference type="SAM" id="Phobius"/>
    </source>
</evidence>
<dbReference type="Gene3D" id="1.10.287.470">
    <property type="entry name" value="Helix hairpin bin"/>
    <property type="match status" value="1"/>
</dbReference>
<comment type="caution">
    <text evidence="14">The sequence shown here is derived from an EMBL/GenBank/DDBJ whole genome shotgun (WGS) entry which is preliminary data.</text>
</comment>
<dbReference type="Proteomes" id="UP000029629">
    <property type="component" value="Unassembled WGS sequence"/>
</dbReference>
<reference evidence="14 15" key="1">
    <citation type="submission" date="2014-07" db="EMBL/GenBank/DDBJ databases">
        <authorList>
            <person name="McCorrison J."/>
            <person name="Sanka R."/>
            <person name="Torralba M."/>
            <person name="Gillis M."/>
            <person name="Haft D.H."/>
            <person name="Methe B."/>
            <person name="Sutton G."/>
            <person name="Nelson K.E."/>
        </authorList>
    </citation>
    <scope>NUCLEOTIDE SEQUENCE [LARGE SCALE GENOMIC DNA]</scope>
    <source>
        <strain evidence="14 15">DNF00040</strain>
    </source>
</reference>
<evidence type="ECO:0000313" key="15">
    <source>
        <dbReference type="Proteomes" id="UP000029629"/>
    </source>
</evidence>
<feature type="domain" description="Multidrug resistance protein MdtA-like barrel-sandwich hybrid" evidence="11">
    <location>
        <begin position="117"/>
        <end position="260"/>
    </location>
</feature>
<dbReference type="InterPro" id="IPR006143">
    <property type="entry name" value="RND_pump_MFP"/>
</dbReference>
<dbReference type="Gene3D" id="2.40.30.170">
    <property type="match status" value="1"/>
</dbReference>
<accession>A0A096AI76</accession>
<dbReference type="GO" id="GO:0015562">
    <property type="term" value="F:efflux transmembrane transporter activity"/>
    <property type="evidence" value="ECO:0007669"/>
    <property type="project" value="TreeGrafter"/>
</dbReference>
<dbReference type="PANTHER" id="PTHR30469">
    <property type="entry name" value="MULTIDRUG RESISTANCE PROTEIN MDTA"/>
    <property type="match status" value="1"/>
</dbReference>
<dbReference type="InterPro" id="IPR058624">
    <property type="entry name" value="MdtA-like_HH"/>
</dbReference>
<dbReference type="NCBIfam" id="TIGR01730">
    <property type="entry name" value="RND_mfp"/>
    <property type="match status" value="1"/>
</dbReference>
<evidence type="ECO:0000256" key="5">
    <source>
        <dbReference type="ARBA" id="ARBA00022519"/>
    </source>
</evidence>
<evidence type="ECO:0000259" key="13">
    <source>
        <dbReference type="Pfam" id="PF25967"/>
    </source>
</evidence>
<feature type="compositionally biased region" description="Polar residues" evidence="8">
    <location>
        <begin position="8"/>
        <end position="21"/>
    </location>
</feature>
<feature type="region of interest" description="Disordered" evidence="8">
    <location>
        <begin position="1"/>
        <end position="26"/>
    </location>
</feature>
<dbReference type="Gene3D" id="2.40.420.20">
    <property type="match status" value="1"/>
</dbReference>
<dbReference type="Pfam" id="PF25944">
    <property type="entry name" value="Beta-barrel_RND"/>
    <property type="match status" value="1"/>
</dbReference>
<name>A0A096AI76_9BURK</name>
<dbReference type="SUPFAM" id="SSF111369">
    <property type="entry name" value="HlyD-like secretion proteins"/>
    <property type="match status" value="1"/>
</dbReference>
<dbReference type="InterPro" id="IPR058626">
    <property type="entry name" value="MdtA-like_b-barrel"/>
</dbReference>
<gene>
    <name evidence="14" type="ORF">HMPREF2130_06880</name>
</gene>
<keyword evidence="5" id="KW-0997">Cell inner membrane</keyword>
<dbReference type="Pfam" id="PF25876">
    <property type="entry name" value="HH_MFP_RND"/>
    <property type="match status" value="1"/>
</dbReference>
<feature type="domain" description="Multidrug resistance protein MdtA-like alpha-helical hairpin" evidence="10">
    <location>
        <begin position="158"/>
        <end position="227"/>
    </location>
</feature>
<dbReference type="Gene3D" id="2.40.50.100">
    <property type="match status" value="1"/>
</dbReference>
<organism evidence="14 15">
    <name type="scientific">Oligella urethralis DNF00040</name>
    <dbReference type="NCBI Taxonomy" id="1401065"/>
    <lineage>
        <taxon>Bacteria</taxon>
        <taxon>Pseudomonadati</taxon>
        <taxon>Pseudomonadota</taxon>
        <taxon>Betaproteobacteria</taxon>
        <taxon>Burkholderiales</taxon>
        <taxon>Alcaligenaceae</taxon>
        <taxon>Oligella</taxon>
    </lineage>
</organism>
<comment type="similarity">
    <text evidence="2">Belongs to the membrane fusion protein (MFP) (TC 8.A.1) family.</text>
</comment>
<feature type="domain" description="Multidrug resistance protein MdtA-like beta-barrel" evidence="12">
    <location>
        <begin position="264"/>
        <end position="344"/>
    </location>
</feature>